<dbReference type="EMBL" id="AJZD02000077">
    <property type="protein sequence ID" value="OEF94106.1"/>
    <property type="molecule type" value="Genomic_DNA"/>
</dbReference>
<sequence>MHTTTPIKKCSETNNLTLRLEHRDLRANPEDMLLALHCYTKGYRHFIELIGQQIEPDSESVFLFDHVERGSIKLINKVGYKGGVLDFIALQLTKLLLNDATEDNLEQKAQEIEQETSAFLKSHNTFAANIVDPYIDRISLAEVMNDISTGGEMLMDQEHFEVSANESSSSNKVYKFDPGFRSHISMADLKKSQPEPFNGKDTIIAIKPCNIGTGSWYVKSIISQRQFFVKIVDHEWLSKYQSGKMAVVRANDLIRVNLICDVVVSSSGNTRNANAIINHVHSVERDKFISSDSQANLFE</sequence>
<comment type="caution">
    <text evidence="1">The sequence shown here is derived from an EMBL/GenBank/DDBJ whole genome shotgun (WGS) entry which is preliminary data.</text>
</comment>
<gene>
    <name evidence="1" type="ORF">A142_18265</name>
</gene>
<accession>A0A1E5FUB0</accession>
<dbReference type="OrthoDB" id="9863708at2"/>
<dbReference type="RefSeq" id="WP_019821828.1">
    <property type="nucleotide sequence ID" value="NZ_AJZD02000077.1"/>
</dbReference>
<name>A0A1E5FUB0_VIBSP</name>
<protein>
    <submittedName>
        <fullName evidence="1">Uncharacterized protein</fullName>
    </submittedName>
</protein>
<dbReference type="AlphaFoldDB" id="A0A1E5FUB0"/>
<evidence type="ECO:0000313" key="2">
    <source>
        <dbReference type="Proteomes" id="UP000094802"/>
    </source>
</evidence>
<organism evidence="1 2">
    <name type="scientific">Vibrio splendidus 12E03</name>
    <dbReference type="NCBI Taxonomy" id="1191305"/>
    <lineage>
        <taxon>Bacteria</taxon>
        <taxon>Pseudomonadati</taxon>
        <taxon>Pseudomonadota</taxon>
        <taxon>Gammaproteobacteria</taxon>
        <taxon>Vibrionales</taxon>
        <taxon>Vibrionaceae</taxon>
        <taxon>Vibrio</taxon>
    </lineage>
</organism>
<dbReference type="Proteomes" id="UP000094802">
    <property type="component" value="Unassembled WGS sequence"/>
</dbReference>
<evidence type="ECO:0000313" key="1">
    <source>
        <dbReference type="EMBL" id="OEF94106.1"/>
    </source>
</evidence>
<proteinExistence type="predicted"/>
<reference evidence="1 2" key="1">
    <citation type="journal article" date="2012" name="Science">
        <title>Ecological populations of bacteria act as socially cohesive units of antibiotic production and resistance.</title>
        <authorList>
            <person name="Cordero O.X."/>
            <person name="Wildschutte H."/>
            <person name="Kirkup B."/>
            <person name="Proehl S."/>
            <person name="Ngo L."/>
            <person name="Hussain F."/>
            <person name="Le Roux F."/>
            <person name="Mincer T."/>
            <person name="Polz M.F."/>
        </authorList>
    </citation>
    <scope>NUCLEOTIDE SEQUENCE [LARGE SCALE GENOMIC DNA]</scope>
    <source>
        <strain evidence="1 2">12E03</strain>
    </source>
</reference>